<feature type="non-terminal residue" evidence="2">
    <location>
        <position position="1"/>
    </location>
</feature>
<keyword evidence="4" id="KW-1185">Reference proteome</keyword>
<dbReference type="Gene3D" id="3.30.1490.40">
    <property type="match status" value="1"/>
</dbReference>
<organism evidence="2 4">
    <name type="scientific">Pristionchus entomophagus</name>
    <dbReference type="NCBI Taxonomy" id="358040"/>
    <lineage>
        <taxon>Eukaryota</taxon>
        <taxon>Metazoa</taxon>
        <taxon>Ecdysozoa</taxon>
        <taxon>Nematoda</taxon>
        <taxon>Chromadorea</taxon>
        <taxon>Rhabditida</taxon>
        <taxon>Rhabditina</taxon>
        <taxon>Diplogasteromorpha</taxon>
        <taxon>Diplogasteroidea</taxon>
        <taxon>Neodiplogasteridae</taxon>
        <taxon>Pristionchus</taxon>
    </lineage>
</organism>
<dbReference type="EMBL" id="BTSX01000005">
    <property type="protein sequence ID" value="GMT01704.1"/>
    <property type="molecule type" value="Genomic_DNA"/>
</dbReference>
<dbReference type="AlphaFoldDB" id="A0AAV5U5Q3"/>
<sequence>RIFFKDKTNTLKGPFTEGKIQEWYKQGWFDSSFPFYSIKYNIVVSRSINYILVDSLRSLNGFGCPFFKVDEEKRNEYEKKRIDRVEK</sequence>
<evidence type="ECO:0000313" key="2">
    <source>
        <dbReference type="EMBL" id="GMT01703.1"/>
    </source>
</evidence>
<dbReference type="InterPro" id="IPR003169">
    <property type="entry name" value="GYF"/>
</dbReference>
<feature type="domain" description="GYF" evidence="1">
    <location>
        <begin position="1"/>
        <end position="60"/>
    </location>
</feature>
<name>A0AAV5U5Q3_9BILA</name>
<dbReference type="PROSITE" id="PS50829">
    <property type="entry name" value="GYF"/>
    <property type="match status" value="1"/>
</dbReference>
<gene>
    <name evidence="2" type="ORF">PENTCL1PPCAC_23877</name>
    <name evidence="3" type="ORF">PENTCL1PPCAC_23878</name>
</gene>
<feature type="non-terminal residue" evidence="2">
    <location>
        <position position="87"/>
    </location>
</feature>
<evidence type="ECO:0000259" key="1">
    <source>
        <dbReference type="PROSITE" id="PS50829"/>
    </source>
</evidence>
<dbReference type="Proteomes" id="UP001432027">
    <property type="component" value="Unassembled WGS sequence"/>
</dbReference>
<evidence type="ECO:0000313" key="4">
    <source>
        <dbReference type="Proteomes" id="UP001432027"/>
    </source>
</evidence>
<dbReference type="InterPro" id="IPR035445">
    <property type="entry name" value="GYF-like_dom_sf"/>
</dbReference>
<dbReference type="EMBL" id="BTSX01000005">
    <property type="protein sequence ID" value="GMT01703.1"/>
    <property type="molecule type" value="Genomic_DNA"/>
</dbReference>
<dbReference type="SUPFAM" id="SSF55277">
    <property type="entry name" value="GYF domain"/>
    <property type="match status" value="1"/>
</dbReference>
<proteinExistence type="predicted"/>
<dbReference type="Pfam" id="PF02213">
    <property type="entry name" value="GYF"/>
    <property type="match status" value="1"/>
</dbReference>
<reference evidence="2" key="1">
    <citation type="submission" date="2023-10" db="EMBL/GenBank/DDBJ databases">
        <title>Genome assembly of Pristionchus species.</title>
        <authorList>
            <person name="Yoshida K."/>
            <person name="Sommer R.J."/>
        </authorList>
    </citation>
    <scope>NUCLEOTIDE SEQUENCE</scope>
    <source>
        <strain evidence="2">RS0144</strain>
    </source>
</reference>
<comment type="caution">
    <text evidence="2">The sequence shown here is derived from an EMBL/GenBank/DDBJ whole genome shotgun (WGS) entry which is preliminary data.</text>
</comment>
<protein>
    <recommendedName>
        <fullName evidence="1">GYF domain-containing protein</fullName>
    </recommendedName>
</protein>
<accession>A0AAV5U5Q3</accession>
<evidence type="ECO:0000313" key="3">
    <source>
        <dbReference type="EMBL" id="GMT01704.1"/>
    </source>
</evidence>